<evidence type="ECO:0000313" key="14">
    <source>
        <dbReference type="EMBL" id="CAG2189822.1"/>
    </source>
</evidence>
<evidence type="ECO:0000256" key="10">
    <source>
        <dbReference type="PIRSR" id="PIRSR001480-1"/>
    </source>
</evidence>
<keyword evidence="6 11" id="KW-0862">Zinc</keyword>
<dbReference type="CDD" id="cd07011">
    <property type="entry name" value="cupin_PMI_type_I_N"/>
    <property type="match status" value="1"/>
</dbReference>
<evidence type="ECO:0000256" key="9">
    <source>
        <dbReference type="ARBA" id="ARBA00030762"/>
    </source>
</evidence>
<dbReference type="OrthoDB" id="6605218at2759"/>
<organism evidence="14 15">
    <name type="scientific">Mytilus edulis</name>
    <name type="common">Blue mussel</name>
    <dbReference type="NCBI Taxonomy" id="6550"/>
    <lineage>
        <taxon>Eukaryota</taxon>
        <taxon>Metazoa</taxon>
        <taxon>Spiralia</taxon>
        <taxon>Lophotrochozoa</taxon>
        <taxon>Mollusca</taxon>
        <taxon>Bivalvia</taxon>
        <taxon>Autobranchia</taxon>
        <taxon>Pteriomorphia</taxon>
        <taxon>Mytilida</taxon>
        <taxon>Mytiloidea</taxon>
        <taxon>Mytilidae</taxon>
        <taxon>Mytilinae</taxon>
        <taxon>Mytilus</taxon>
    </lineage>
</organism>
<evidence type="ECO:0000256" key="7">
    <source>
        <dbReference type="ARBA" id="ARBA00023235"/>
    </source>
</evidence>
<feature type="active site" evidence="10">
    <location>
        <position position="299"/>
    </location>
</feature>
<comment type="similarity">
    <text evidence="3">Belongs to the mannose-6-phosphate isomerase type 1 family.</text>
</comment>
<dbReference type="InterPro" id="IPR001250">
    <property type="entry name" value="Man6P_Isoase-1"/>
</dbReference>
<dbReference type="PANTHER" id="PTHR10309">
    <property type="entry name" value="MANNOSE-6-PHOSPHATE ISOMERASE"/>
    <property type="match status" value="1"/>
</dbReference>
<feature type="domain" description="Phosphomannose isomerase type I helical insertion" evidence="13">
    <location>
        <begin position="174"/>
        <end position="261"/>
    </location>
</feature>
<evidence type="ECO:0000256" key="11">
    <source>
        <dbReference type="PIRSR" id="PIRSR001480-2"/>
    </source>
</evidence>
<dbReference type="PIRSF" id="PIRSF001480">
    <property type="entry name" value="Mannose-6-phosphate_isomerase"/>
    <property type="match status" value="1"/>
</dbReference>
<comment type="caution">
    <text evidence="14">The sequence shown here is derived from an EMBL/GenBank/DDBJ whole genome shotgun (WGS) entry which is preliminary data.</text>
</comment>
<dbReference type="InterPro" id="IPR016305">
    <property type="entry name" value="Mannose-6-P_Isomerase"/>
</dbReference>
<feature type="binding site" evidence="11">
    <location>
        <position position="141"/>
    </location>
    <ligand>
        <name>Zn(2+)</name>
        <dbReference type="ChEBI" id="CHEBI:29105"/>
    </ligand>
</feature>
<evidence type="ECO:0000313" key="15">
    <source>
        <dbReference type="Proteomes" id="UP000683360"/>
    </source>
</evidence>
<evidence type="ECO:0000256" key="5">
    <source>
        <dbReference type="ARBA" id="ARBA00022723"/>
    </source>
</evidence>
<evidence type="ECO:0000256" key="2">
    <source>
        <dbReference type="ARBA" id="ARBA00004666"/>
    </source>
</evidence>
<dbReference type="GO" id="GO:0004476">
    <property type="term" value="F:mannose-6-phosphate isomerase activity"/>
    <property type="evidence" value="ECO:0007669"/>
    <property type="project" value="UniProtKB-EC"/>
</dbReference>
<dbReference type="Pfam" id="PF20512">
    <property type="entry name" value="PMI_typeI_hel"/>
    <property type="match status" value="1"/>
</dbReference>
<dbReference type="FunFam" id="2.60.120.10:FF:000044">
    <property type="entry name" value="Mannose-6-phosphate isomerase"/>
    <property type="match status" value="1"/>
</dbReference>
<sequence length="439" mass="49246">MMYQGGSLKVLKLECSFQNNAWGKLGSESMVVRLVKSADDSFNIDENEHYAELWMGTHPTCPSVCYYNGERKESLEHWLRLNPSAFGSEMDQHSDGQLPFLMKVLSIRNTLAIQIHPDKVSAQKLHQERPDIYKDPNHKPEMAIALTPFKAMCGFRPIKEVAKFTKIKPFRRLIGSNNAMKLSKVSQTDDHVLHNQAMKDCFTALMNQDKHLVQNQIGILLKTIQDKELSGQNVQYYIPDIINKINTEYPGDVGIFAIYFLNIVDLQPGEAIFIDANIPHAYIYGDCLECMACSHNVIRAGLTFKYRDVNTFCNTVNYTGRSAEDMKLQSNQIQLEIGISETKFQPHVPDFAVSVIKILSGNKTVHLTAIDSASICLVYTGEGQASSSSLTEPIKLKTGIVFFIAACHTVSVDVQSNDMTIFRACYNTSETFSKVASAF</sequence>
<protein>
    <recommendedName>
        <fullName evidence="4">mannose-6-phosphate isomerase</fullName>
        <ecNumber evidence="4">5.3.1.8</ecNumber>
    </recommendedName>
    <alternativeName>
        <fullName evidence="8">Phosphohexomutase</fullName>
    </alternativeName>
    <alternativeName>
        <fullName evidence="9">Phosphomannose isomerase</fullName>
    </alternativeName>
</protein>
<keyword evidence="7 14" id="KW-0413">Isomerase</keyword>
<feature type="binding site" evidence="11">
    <location>
        <position position="280"/>
    </location>
    <ligand>
        <name>Zn(2+)</name>
        <dbReference type="ChEBI" id="CHEBI:29105"/>
    </ligand>
</feature>
<dbReference type="PANTHER" id="PTHR10309:SF0">
    <property type="entry name" value="MANNOSE-6-PHOSPHATE ISOMERASE"/>
    <property type="match status" value="1"/>
</dbReference>
<dbReference type="Pfam" id="PF20511">
    <property type="entry name" value="PMI_typeI_cat"/>
    <property type="match status" value="1"/>
</dbReference>
<feature type="binding site" evidence="11">
    <location>
        <position position="116"/>
    </location>
    <ligand>
        <name>Zn(2+)</name>
        <dbReference type="ChEBI" id="CHEBI:29105"/>
    </ligand>
</feature>
<evidence type="ECO:0000256" key="3">
    <source>
        <dbReference type="ARBA" id="ARBA00010772"/>
    </source>
</evidence>
<feature type="binding site" evidence="11">
    <location>
        <position position="114"/>
    </location>
    <ligand>
        <name>Zn(2+)</name>
        <dbReference type="ChEBI" id="CHEBI:29105"/>
    </ligand>
</feature>
<evidence type="ECO:0000256" key="1">
    <source>
        <dbReference type="ARBA" id="ARBA00000757"/>
    </source>
</evidence>
<comment type="cofactor">
    <cofactor evidence="11">
        <name>Zn(2+)</name>
        <dbReference type="ChEBI" id="CHEBI:29105"/>
    </cofactor>
    <text evidence="11">Binds 1 zinc ion per subunit.</text>
</comment>
<dbReference type="SUPFAM" id="SSF51182">
    <property type="entry name" value="RmlC-like cupins"/>
    <property type="match status" value="1"/>
</dbReference>
<dbReference type="EMBL" id="CAJPWZ010000305">
    <property type="protein sequence ID" value="CAG2189822.1"/>
    <property type="molecule type" value="Genomic_DNA"/>
</dbReference>
<dbReference type="InterPro" id="IPR046457">
    <property type="entry name" value="PMI_typeI_cat"/>
</dbReference>
<dbReference type="Proteomes" id="UP000683360">
    <property type="component" value="Unassembled WGS sequence"/>
</dbReference>
<keyword evidence="5 11" id="KW-0479">Metal-binding</keyword>
<dbReference type="AlphaFoldDB" id="A0A8S3Q2L8"/>
<feature type="domain" description="Phosphomannose isomerase type I catalytic" evidence="12">
    <location>
        <begin position="10"/>
        <end position="157"/>
    </location>
</feature>
<keyword evidence="15" id="KW-1185">Reference proteome</keyword>
<evidence type="ECO:0000259" key="12">
    <source>
        <dbReference type="Pfam" id="PF20511"/>
    </source>
</evidence>
<dbReference type="InterPro" id="IPR046458">
    <property type="entry name" value="PMI_typeI_hel"/>
</dbReference>
<dbReference type="PROSITE" id="PS00965">
    <property type="entry name" value="PMI_I_1"/>
    <property type="match status" value="1"/>
</dbReference>
<dbReference type="SMR" id="A0A8S3Q2L8"/>
<comment type="pathway">
    <text evidence="2">Nucleotide-sugar biosynthesis; GDP-alpha-D-mannose biosynthesis; alpha-D-mannose 1-phosphate from D-fructose 6-phosphate: step 1/2.</text>
</comment>
<evidence type="ECO:0000256" key="8">
    <source>
        <dbReference type="ARBA" id="ARBA00029741"/>
    </source>
</evidence>
<evidence type="ECO:0000256" key="4">
    <source>
        <dbReference type="ARBA" id="ARBA00011956"/>
    </source>
</evidence>
<dbReference type="GO" id="GO:0009298">
    <property type="term" value="P:GDP-mannose biosynthetic process"/>
    <property type="evidence" value="ECO:0007669"/>
    <property type="project" value="InterPro"/>
</dbReference>
<dbReference type="InterPro" id="IPR018050">
    <property type="entry name" value="Pmannose_isomerase-type1_CS"/>
</dbReference>
<dbReference type="NCBIfam" id="TIGR00218">
    <property type="entry name" value="manA"/>
    <property type="match status" value="1"/>
</dbReference>
<dbReference type="EC" id="5.3.1.8" evidence="4"/>
<dbReference type="GO" id="GO:0005829">
    <property type="term" value="C:cytosol"/>
    <property type="evidence" value="ECO:0007669"/>
    <property type="project" value="TreeGrafter"/>
</dbReference>
<evidence type="ECO:0000256" key="6">
    <source>
        <dbReference type="ARBA" id="ARBA00022833"/>
    </source>
</evidence>
<dbReference type="Gene3D" id="2.60.120.10">
    <property type="entry name" value="Jelly Rolls"/>
    <property type="match status" value="2"/>
</dbReference>
<dbReference type="PRINTS" id="PR00714">
    <property type="entry name" value="MAN6PISMRASE"/>
</dbReference>
<dbReference type="Gene3D" id="1.10.441.10">
    <property type="entry name" value="Phosphomannose Isomerase, domain 2"/>
    <property type="match status" value="1"/>
</dbReference>
<gene>
    <name evidence="14" type="ORF">MEDL_5192</name>
</gene>
<accession>A0A8S3Q2L8</accession>
<dbReference type="GO" id="GO:0005975">
    <property type="term" value="P:carbohydrate metabolic process"/>
    <property type="evidence" value="ECO:0007669"/>
    <property type="project" value="InterPro"/>
</dbReference>
<reference evidence="14" key="1">
    <citation type="submission" date="2021-03" db="EMBL/GenBank/DDBJ databases">
        <authorList>
            <person name="Bekaert M."/>
        </authorList>
    </citation>
    <scope>NUCLEOTIDE SEQUENCE</scope>
</reference>
<dbReference type="GO" id="GO:0008270">
    <property type="term" value="F:zinc ion binding"/>
    <property type="evidence" value="ECO:0007669"/>
    <property type="project" value="InterPro"/>
</dbReference>
<evidence type="ECO:0000259" key="13">
    <source>
        <dbReference type="Pfam" id="PF20512"/>
    </source>
</evidence>
<dbReference type="InterPro" id="IPR014710">
    <property type="entry name" value="RmlC-like_jellyroll"/>
</dbReference>
<proteinExistence type="inferred from homology"/>
<comment type="catalytic activity">
    <reaction evidence="1">
        <text>D-mannose 6-phosphate = D-fructose 6-phosphate</text>
        <dbReference type="Rhea" id="RHEA:12356"/>
        <dbReference type="ChEBI" id="CHEBI:58735"/>
        <dbReference type="ChEBI" id="CHEBI:61527"/>
        <dbReference type="EC" id="5.3.1.8"/>
    </reaction>
</comment>
<dbReference type="InterPro" id="IPR011051">
    <property type="entry name" value="RmlC_Cupin_sf"/>
</dbReference>
<name>A0A8S3Q2L8_MYTED</name>